<keyword evidence="3" id="KW-1185">Reference proteome</keyword>
<name>A0AAQ4EUW7_AMBAM</name>
<evidence type="ECO:0000313" key="2">
    <source>
        <dbReference type="EMBL" id="KAK8778596.1"/>
    </source>
</evidence>
<gene>
    <name evidence="2" type="ORF">V5799_020062</name>
</gene>
<protein>
    <submittedName>
        <fullName evidence="2">Uncharacterized protein</fullName>
    </submittedName>
</protein>
<proteinExistence type="predicted"/>
<dbReference type="EMBL" id="JARKHS020010585">
    <property type="protein sequence ID" value="KAK8778596.1"/>
    <property type="molecule type" value="Genomic_DNA"/>
</dbReference>
<sequence>MATAAIMRRFRGGNQNENSGGQSGGQTPLASHPEPSIYGLPSQAVPFYAGGYPGAYGGPMAGGLPAGGFGGGFPGGSAAFAPGANPSTYTASFGGLNFNTGGFGGAPQASTSSAFAPGGFGGLPAAGGVPYGG</sequence>
<dbReference type="AlphaFoldDB" id="A0AAQ4EUW7"/>
<organism evidence="2 3">
    <name type="scientific">Amblyomma americanum</name>
    <name type="common">Lone star tick</name>
    <dbReference type="NCBI Taxonomy" id="6943"/>
    <lineage>
        <taxon>Eukaryota</taxon>
        <taxon>Metazoa</taxon>
        <taxon>Ecdysozoa</taxon>
        <taxon>Arthropoda</taxon>
        <taxon>Chelicerata</taxon>
        <taxon>Arachnida</taxon>
        <taxon>Acari</taxon>
        <taxon>Parasitiformes</taxon>
        <taxon>Ixodida</taxon>
        <taxon>Ixodoidea</taxon>
        <taxon>Ixodidae</taxon>
        <taxon>Amblyomminae</taxon>
        <taxon>Amblyomma</taxon>
    </lineage>
</organism>
<feature type="region of interest" description="Disordered" evidence="1">
    <location>
        <begin position="1"/>
        <end position="37"/>
    </location>
</feature>
<dbReference type="Proteomes" id="UP001321473">
    <property type="component" value="Unassembled WGS sequence"/>
</dbReference>
<evidence type="ECO:0000256" key="1">
    <source>
        <dbReference type="SAM" id="MobiDB-lite"/>
    </source>
</evidence>
<reference evidence="2 3" key="1">
    <citation type="journal article" date="2023" name="Arcadia Sci">
        <title>De novo assembly of a long-read Amblyomma americanum tick genome.</title>
        <authorList>
            <person name="Chou S."/>
            <person name="Poskanzer K.E."/>
            <person name="Rollins M."/>
            <person name="Thuy-Boun P.S."/>
        </authorList>
    </citation>
    <scope>NUCLEOTIDE SEQUENCE [LARGE SCALE GENOMIC DNA]</scope>
    <source>
        <strain evidence="2">F_SG_1</strain>
        <tissue evidence="2">Salivary glands</tissue>
    </source>
</reference>
<evidence type="ECO:0000313" key="3">
    <source>
        <dbReference type="Proteomes" id="UP001321473"/>
    </source>
</evidence>
<comment type="caution">
    <text evidence="2">The sequence shown here is derived from an EMBL/GenBank/DDBJ whole genome shotgun (WGS) entry which is preliminary data.</text>
</comment>
<accession>A0AAQ4EUW7</accession>